<comment type="caution">
    <text evidence="8">The sequence shown here is derived from an EMBL/GenBank/DDBJ whole genome shotgun (WGS) entry which is preliminary data.</text>
</comment>
<dbReference type="PANTHER" id="PTHR36115">
    <property type="entry name" value="PROLINE-RICH ANTIGEN HOMOLOG-RELATED"/>
    <property type="match status" value="1"/>
</dbReference>
<feature type="domain" description="RDD" evidence="7">
    <location>
        <begin position="13"/>
        <end position="143"/>
    </location>
</feature>
<evidence type="ECO:0000256" key="4">
    <source>
        <dbReference type="ARBA" id="ARBA00022989"/>
    </source>
</evidence>
<dbReference type="RefSeq" id="WP_112260571.1">
    <property type="nucleotide sequence ID" value="NZ_QMIG01000051.1"/>
</dbReference>
<evidence type="ECO:0000256" key="2">
    <source>
        <dbReference type="ARBA" id="ARBA00022475"/>
    </source>
</evidence>
<dbReference type="AlphaFoldDB" id="A0A329QA56"/>
<accession>A0A329QA56</accession>
<keyword evidence="9" id="KW-1185">Reference proteome</keyword>
<evidence type="ECO:0000256" key="3">
    <source>
        <dbReference type="ARBA" id="ARBA00022692"/>
    </source>
</evidence>
<evidence type="ECO:0000256" key="6">
    <source>
        <dbReference type="SAM" id="Phobius"/>
    </source>
</evidence>
<keyword evidence="5 6" id="KW-0472">Membrane</keyword>
<evidence type="ECO:0000259" key="7">
    <source>
        <dbReference type="Pfam" id="PF06271"/>
    </source>
</evidence>
<reference evidence="8 9" key="1">
    <citation type="submission" date="2018-06" db="EMBL/GenBank/DDBJ databases">
        <title>Phytoactinopolyspora halophila sp. nov., a novel halophilic actinomycete isolated from a saline soil in China.</title>
        <authorList>
            <person name="Tang S.-K."/>
        </authorList>
    </citation>
    <scope>NUCLEOTIDE SEQUENCE [LARGE SCALE GENOMIC DNA]</scope>
    <source>
        <strain evidence="8 9">YIM 96934</strain>
    </source>
</reference>
<keyword evidence="4 6" id="KW-1133">Transmembrane helix</keyword>
<keyword evidence="2" id="KW-1003">Cell membrane</keyword>
<dbReference type="GO" id="GO:0005886">
    <property type="term" value="C:plasma membrane"/>
    <property type="evidence" value="ECO:0007669"/>
    <property type="project" value="UniProtKB-SubCell"/>
</dbReference>
<feature type="transmembrane region" description="Helical" evidence="6">
    <location>
        <begin position="53"/>
        <end position="72"/>
    </location>
</feature>
<dbReference type="EMBL" id="QMIG01000051">
    <property type="protein sequence ID" value="RAW09203.1"/>
    <property type="molecule type" value="Genomic_DNA"/>
</dbReference>
<evidence type="ECO:0000256" key="1">
    <source>
        <dbReference type="ARBA" id="ARBA00004651"/>
    </source>
</evidence>
<feature type="transmembrane region" description="Helical" evidence="6">
    <location>
        <begin position="107"/>
        <end position="130"/>
    </location>
</feature>
<gene>
    <name evidence="8" type="ORF">DPM12_22385</name>
</gene>
<keyword evidence="3 6" id="KW-0812">Transmembrane</keyword>
<protein>
    <recommendedName>
        <fullName evidence="7">RDD domain-containing protein</fullName>
    </recommendedName>
</protein>
<sequence length="183" mass="19051">MTVTPRLRVTGHYAGVISRAASAVLDVVIVLVSYTAIAAGIDMLARAITGESLLGELSGPAPLLALAVWAFLYTATGLTIAGRTPGKGIVGLRVVAADGSTLSGRRALWRTLALPVSALPAGLGFLGILVQREHRALHDLITNTAVVYDWGDRVAELPGPLSAFLARSAGAEYTARPPSTEQR</sequence>
<dbReference type="InterPro" id="IPR010432">
    <property type="entry name" value="RDD"/>
</dbReference>
<evidence type="ECO:0000313" key="9">
    <source>
        <dbReference type="Proteomes" id="UP000250462"/>
    </source>
</evidence>
<name>A0A329QA56_9ACTN</name>
<feature type="transmembrane region" description="Helical" evidence="6">
    <location>
        <begin position="20"/>
        <end position="41"/>
    </location>
</feature>
<comment type="subcellular location">
    <subcellularLocation>
        <location evidence="1">Cell membrane</location>
        <topology evidence="1">Multi-pass membrane protein</topology>
    </subcellularLocation>
</comment>
<dbReference type="Proteomes" id="UP000250462">
    <property type="component" value="Unassembled WGS sequence"/>
</dbReference>
<evidence type="ECO:0000256" key="5">
    <source>
        <dbReference type="ARBA" id="ARBA00023136"/>
    </source>
</evidence>
<proteinExistence type="predicted"/>
<evidence type="ECO:0000313" key="8">
    <source>
        <dbReference type="EMBL" id="RAW09203.1"/>
    </source>
</evidence>
<organism evidence="8 9">
    <name type="scientific">Phytoactinopolyspora halophila</name>
    <dbReference type="NCBI Taxonomy" id="1981511"/>
    <lineage>
        <taxon>Bacteria</taxon>
        <taxon>Bacillati</taxon>
        <taxon>Actinomycetota</taxon>
        <taxon>Actinomycetes</taxon>
        <taxon>Jiangellales</taxon>
        <taxon>Jiangellaceae</taxon>
        <taxon>Phytoactinopolyspora</taxon>
    </lineage>
</organism>
<dbReference type="OrthoDB" id="3826662at2"/>
<dbReference type="Pfam" id="PF06271">
    <property type="entry name" value="RDD"/>
    <property type="match status" value="1"/>
</dbReference>
<dbReference type="InterPro" id="IPR051791">
    <property type="entry name" value="Pra-immunoreactive"/>
</dbReference>